<dbReference type="EMBL" id="GGEC01017099">
    <property type="protein sequence ID" value="MBW97582.1"/>
    <property type="molecule type" value="Transcribed_RNA"/>
</dbReference>
<keyword evidence="1" id="KW-0812">Transmembrane</keyword>
<protein>
    <submittedName>
        <fullName evidence="2">Uncharacterized protein</fullName>
    </submittedName>
</protein>
<reference evidence="2" key="1">
    <citation type="submission" date="2018-02" db="EMBL/GenBank/DDBJ databases">
        <title>Rhizophora mucronata_Transcriptome.</title>
        <authorList>
            <person name="Meera S.P."/>
            <person name="Sreeshan A."/>
            <person name="Augustine A."/>
        </authorList>
    </citation>
    <scope>NUCLEOTIDE SEQUENCE</scope>
    <source>
        <tissue evidence="2">Leaf</tissue>
    </source>
</reference>
<accession>A0A2P2JVW3</accession>
<organism evidence="2">
    <name type="scientific">Rhizophora mucronata</name>
    <name type="common">Asiatic mangrove</name>
    <dbReference type="NCBI Taxonomy" id="61149"/>
    <lineage>
        <taxon>Eukaryota</taxon>
        <taxon>Viridiplantae</taxon>
        <taxon>Streptophyta</taxon>
        <taxon>Embryophyta</taxon>
        <taxon>Tracheophyta</taxon>
        <taxon>Spermatophyta</taxon>
        <taxon>Magnoliopsida</taxon>
        <taxon>eudicotyledons</taxon>
        <taxon>Gunneridae</taxon>
        <taxon>Pentapetalae</taxon>
        <taxon>rosids</taxon>
        <taxon>fabids</taxon>
        <taxon>Malpighiales</taxon>
        <taxon>Rhizophoraceae</taxon>
        <taxon>Rhizophora</taxon>
    </lineage>
</organism>
<dbReference type="AlphaFoldDB" id="A0A2P2JVW3"/>
<name>A0A2P2JVW3_RHIMU</name>
<dbReference type="PROSITE" id="PS51257">
    <property type="entry name" value="PROKAR_LIPOPROTEIN"/>
    <property type="match status" value="1"/>
</dbReference>
<feature type="transmembrane region" description="Helical" evidence="1">
    <location>
        <begin position="15"/>
        <end position="37"/>
    </location>
</feature>
<sequence>MRLVMLLKSSLVNILLQWMLSCSVVIWTLNLSFLYIVEILKSTFQIIKAMPQ</sequence>
<proteinExistence type="predicted"/>
<keyword evidence="1" id="KW-1133">Transmembrane helix</keyword>
<keyword evidence="1" id="KW-0472">Membrane</keyword>
<evidence type="ECO:0000256" key="1">
    <source>
        <dbReference type="SAM" id="Phobius"/>
    </source>
</evidence>
<evidence type="ECO:0000313" key="2">
    <source>
        <dbReference type="EMBL" id="MBW97582.1"/>
    </source>
</evidence>